<sequence>MMRLFSHHVASLACWFLLALSGAVEVATVSNTSGVIEVDLVFPSNASYAPSPVLPVVFAVRNSDLIRFIASQIHYAIWPYDDRESHVGSGTLELRWANFTGSDVFFSYTGNTYDLDTEGIWTLVWRLSWSSCTEDPDSSYDGMSVYSNSTGGSVTFSTNNSSQEADLAAATKNRTCSESEGLTLNVTGALEVARTVKWQGIGTCAVVAASTLAPDPCAVTIDSAAASSISSSITSRQAGLEDPDPLGSGLRRTLS</sequence>
<name>A0A9P9I770_9HYPO</name>
<comment type="caution">
    <text evidence="4">The sequence shown here is derived from an EMBL/GenBank/DDBJ whole genome shotgun (WGS) entry which is preliminary data.</text>
</comment>
<protein>
    <recommendedName>
        <fullName evidence="3">DUF7136 domain-containing protein</fullName>
    </recommendedName>
</protein>
<dbReference type="EMBL" id="JAGMUU010000077">
    <property type="protein sequence ID" value="KAH7109160.1"/>
    <property type="molecule type" value="Genomic_DNA"/>
</dbReference>
<dbReference type="Pfam" id="PF23584">
    <property type="entry name" value="DUF7136"/>
    <property type="match status" value="1"/>
</dbReference>
<dbReference type="Proteomes" id="UP000717696">
    <property type="component" value="Unassembled WGS sequence"/>
</dbReference>
<feature type="region of interest" description="Disordered" evidence="1">
    <location>
        <begin position="232"/>
        <end position="255"/>
    </location>
</feature>
<evidence type="ECO:0000256" key="2">
    <source>
        <dbReference type="SAM" id="SignalP"/>
    </source>
</evidence>
<feature type="signal peptide" evidence="2">
    <location>
        <begin position="1"/>
        <end position="23"/>
    </location>
</feature>
<dbReference type="AlphaFoldDB" id="A0A9P9I770"/>
<evidence type="ECO:0000313" key="5">
    <source>
        <dbReference type="Proteomes" id="UP000717696"/>
    </source>
</evidence>
<dbReference type="InterPro" id="IPR055560">
    <property type="entry name" value="DUF7136"/>
</dbReference>
<feature type="chain" id="PRO_5040413787" description="DUF7136 domain-containing protein" evidence="2">
    <location>
        <begin position="24"/>
        <end position="255"/>
    </location>
</feature>
<evidence type="ECO:0000259" key="3">
    <source>
        <dbReference type="Pfam" id="PF23584"/>
    </source>
</evidence>
<dbReference type="OrthoDB" id="4490227at2759"/>
<organism evidence="4 5">
    <name type="scientific">Dactylonectria estremocensis</name>
    <dbReference type="NCBI Taxonomy" id="1079267"/>
    <lineage>
        <taxon>Eukaryota</taxon>
        <taxon>Fungi</taxon>
        <taxon>Dikarya</taxon>
        <taxon>Ascomycota</taxon>
        <taxon>Pezizomycotina</taxon>
        <taxon>Sordariomycetes</taxon>
        <taxon>Hypocreomycetidae</taxon>
        <taxon>Hypocreales</taxon>
        <taxon>Nectriaceae</taxon>
        <taxon>Dactylonectria</taxon>
    </lineage>
</organism>
<keyword evidence="2" id="KW-0732">Signal</keyword>
<feature type="domain" description="DUF7136" evidence="3">
    <location>
        <begin position="32"/>
        <end position="238"/>
    </location>
</feature>
<proteinExistence type="predicted"/>
<reference evidence="4" key="1">
    <citation type="journal article" date="2021" name="Nat. Commun.">
        <title>Genetic determinants of endophytism in the Arabidopsis root mycobiome.</title>
        <authorList>
            <person name="Mesny F."/>
            <person name="Miyauchi S."/>
            <person name="Thiergart T."/>
            <person name="Pickel B."/>
            <person name="Atanasova L."/>
            <person name="Karlsson M."/>
            <person name="Huettel B."/>
            <person name="Barry K.W."/>
            <person name="Haridas S."/>
            <person name="Chen C."/>
            <person name="Bauer D."/>
            <person name="Andreopoulos W."/>
            <person name="Pangilinan J."/>
            <person name="LaButti K."/>
            <person name="Riley R."/>
            <person name="Lipzen A."/>
            <person name="Clum A."/>
            <person name="Drula E."/>
            <person name="Henrissat B."/>
            <person name="Kohler A."/>
            <person name="Grigoriev I.V."/>
            <person name="Martin F.M."/>
            <person name="Hacquard S."/>
        </authorList>
    </citation>
    <scope>NUCLEOTIDE SEQUENCE</scope>
    <source>
        <strain evidence="4">MPI-CAGE-AT-0021</strain>
    </source>
</reference>
<keyword evidence="5" id="KW-1185">Reference proteome</keyword>
<evidence type="ECO:0000256" key="1">
    <source>
        <dbReference type="SAM" id="MobiDB-lite"/>
    </source>
</evidence>
<evidence type="ECO:0000313" key="4">
    <source>
        <dbReference type="EMBL" id="KAH7109160.1"/>
    </source>
</evidence>
<accession>A0A9P9I770</accession>
<gene>
    <name evidence="4" type="ORF">B0J13DRAFT_600657</name>
</gene>